<feature type="signal peptide" evidence="2">
    <location>
        <begin position="1"/>
        <end position="28"/>
    </location>
</feature>
<sequence length="134" mass="14722">MRGRFMALRWPMVALLALPALLASHAWGELDWSTPGTSPPKQAAAKRMILTPRPLKRRPPQAPRPLTSGSSEAGQYWPPPSCPECPSCPSAISHPPISHHGRVQTRARCRLQNRHGAKTKDCEILSRAPRVGRG</sequence>
<evidence type="ECO:0000313" key="3">
    <source>
        <dbReference type="EMBL" id="KLT42638.1"/>
    </source>
</evidence>
<gene>
    <name evidence="3" type="ORF">CC85DRAFT_80937</name>
</gene>
<protein>
    <submittedName>
        <fullName evidence="3">Uncharacterized protein</fullName>
    </submittedName>
</protein>
<dbReference type="GeneID" id="28988036"/>
<evidence type="ECO:0000256" key="1">
    <source>
        <dbReference type="SAM" id="MobiDB-lite"/>
    </source>
</evidence>
<keyword evidence="2" id="KW-0732">Signal</keyword>
<accession>A0A0J0XNI4</accession>
<dbReference type="EMBL" id="KQ087203">
    <property type="protein sequence ID" value="KLT42638.1"/>
    <property type="molecule type" value="Genomic_DNA"/>
</dbReference>
<dbReference type="Proteomes" id="UP000053611">
    <property type="component" value="Unassembled WGS sequence"/>
</dbReference>
<evidence type="ECO:0000313" key="4">
    <source>
        <dbReference type="Proteomes" id="UP000053611"/>
    </source>
</evidence>
<name>A0A0J0XNI4_9TREE</name>
<organism evidence="3 4">
    <name type="scientific">Cutaneotrichosporon oleaginosum</name>
    <dbReference type="NCBI Taxonomy" id="879819"/>
    <lineage>
        <taxon>Eukaryota</taxon>
        <taxon>Fungi</taxon>
        <taxon>Dikarya</taxon>
        <taxon>Basidiomycota</taxon>
        <taxon>Agaricomycotina</taxon>
        <taxon>Tremellomycetes</taxon>
        <taxon>Trichosporonales</taxon>
        <taxon>Trichosporonaceae</taxon>
        <taxon>Cutaneotrichosporon</taxon>
    </lineage>
</organism>
<dbReference type="RefSeq" id="XP_018279129.1">
    <property type="nucleotide sequence ID" value="XM_018427433.1"/>
</dbReference>
<keyword evidence="4" id="KW-1185">Reference proteome</keyword>
<proteinExistence type="predicted"/>
<reference evidence="3 4" key="1">
    <citation type="submission" date="2015-03" db="EMBL/GenBank/DDBJ databases">
        <title>Genomics and transcriptomics of the oil-accumulating basidiomycete yeast T. oleaginosus allow insights into substrate utilization and the diverse evolutionary trajectories of mating systems in fungi.</title>
        <authorList>
            <consortium name="DOE Joint Genome Institute"/>
            <person name="Kourist R."/>
            <person name="Kracht O."/>
            <person name="Bracharz F."/>
            <person name="Lipzen A."/>
            <person name="Nolan M."/>
            <person name="Ohm R."/>
            <person name="Grigoriev I."/>
            <person name="Sun S."/>
            <person name="Heitman J."/>
            <person name="Bruck T."/>
            <person name="Nowrousian M."/>
        </authorList>
    </citation>
    <scope>NUCLEOTIDE SEQUENCE [LARGE SCALE GENOMIC DNA]</scope>
    <source>
        <strain evidence="3 4">IBC0246</strain>
    </source>
</reference>
<feature type="chain" id="PRO_5005245541" evidence="2">
    <location>
        <begin position="29"/>
        <end position="134"/>
    </location>
</feature>
<feature type="region of interest" description="Disordered" evidence="1">
    <location>
        <begin position="50"/>
        <end position="75"/>
    </location>
</feature>
<evidence type="ECO:0000256" key="2">
    <source>
        <dbReference type="SAM" id="SignalP"/>
    </source>
</evidence>
<dbReference type="AlphaFoldDB" id="A0A0J0XNI4"/>